<feature type="region of interest" description="Disordered" evidence="2">
    <location>
        <begin position="416"/>
        <end position="442"/>
    </location>
</feature>
<protein>
    <submittedName>
        <fullName evidence="3">Uncharacterized protein</fullName>
    </submittedName>
</protein>
<reference evidence="3" key="1">
    <citation type="submission" date="2023-01" db="EMBL/GenBank/DDBJ databases">
        <title>The chitinases involved in constricting ring structure development in the nematode-trapping fungus Drechslerella dactyloides.</title>
        <authorList>
            <person name="Wang R."/>
            <person name="Zhang L."/>
            <person name="Tang P."/>
            <person name="Li S."/>
            <person name="Liang L."/>
        </authorList>
    </citation>
    <scope>NUCLEOTIDE SEQUENCE</scope>
    <source>
        <strain evidence="3">YMF1.00031</strain>
    </source>
</reference>
<keyword evidence="4" id="KW-1185">Reference proteome</keyword>
<organism evidence="3 4">
    <name type="scientific">Drechslerella dactyloides</name>
    <name type="common">Nematode-trapping fungus</name>
    <name type="synonym">Arthrobotrys dactyloides</name>
    <dbReference type="NCBI Taxonomy" id="74499"/>
    <lineage>
        <taxon>Eukaryota</taxon>
        <taxon>Fungi</taxon>
        <taxon>Dikarya</taxon>
        <taxon>Ascomycota</taxon>
        <taxon>Pezizomycotina</taxon>
        <taxon>Orbiliomycetes</taxon>
        <taxon>Orbiliales</taxon>
        <taxon>Orbiliaceae</taxon>
        <taxon>Drechslerella</taxon>
    </lineage>
</organism>
<evidence type="ECO:0000256" key="1">
    <source>
        <dbReference type="SAM" id="Coils"/>
    </source>
</evidence>
<dbReference type="Proteomes" id="UP001221413">
    <property type="component" value="Unassembled WGS sequence"/>
</dbReference>
<feature type="region of interest" description="Disordered" evidence="2">
    <location>
        <begin position="1"/>
        <end position="46"/>
    </location>
</feature>
<proteinExistence type="predicted"/>
<sequence>MTANTTERSASSDAGAGEEQKLTSPAPRMSSASSRQSLSLSGEVSIAEDGRTTMPLDFPFELKDAISIFDAIMVKSKEANPFAESIQRDWHSQIWMSIRFHANFPKMAGSSGAASTGSPKSENLELKEHVTALMKGLEEARNKEIHKVYIENANVKSRDRTVSHSENQAAKDKFLHLVQAVYRLWRQRNDRHLPPSEAPLLLPPILPPAKSDIGVQTQMPTTASLPDSAAGLSLKPSGSEKTGAVGLPSPADTSDTISDRTDADEASKSRSPSQATARENCHLITLPIATPPPNTFANSLHIAEIWRVTINRLYASHNGSLTKFRRPNWLLHLETRGVQTVSDLGGWRGGDESTRQLTNNLITKLHETGYSTKGIQSKIKSILTVDISQALENLRSGNFEKFKPVPLDLMRNAWAPDASTPHSTKSDAVETPSSSIRPVAHDDSMLDYQGYRKRPVEVESENSSRAKRVRLASDEAIPFAALRNSASDSSEYTTSLRRQSTSSNIPVSALVHATVESGFTPINRTSFTSIGPSPSVPVEQQTPTISKMHAPTESAKVIQSPTSTRAPVERPRSPASTIDQREQQERQDQDMSSADEFQSTADDAVEIFVEGRLNSFRQTIQDLRKELVETRQAQADHASIVEKARDEFDSFKKDFHEDYCRVRNVTRDNTHRIKALEADPKTNSAGATDTTASARTHAQTVQQLEDAKTKVSLLSNLLQYRDSGLSEHIDGLLDNRVSELDAAATDKVNDLETRISTNVEELGTKLDNDMKQLASANEEVKDRMDKLEAKMESVDADVKEIMNAISAIMLKVMGSRSSAVQGVRI</sequence>
<feature type="region of interest" description="Disordered" evidence="2">
    <location>
        <begin position="525"/>
        <end position="597"/>
    </location>
</feature>
<name>A0AAD6J812_DREDA</name>
<evidence type="ECO:0000256" key="2">
    <source>
        <dbReference type="SAM" id="MobiDB-lite"/>
    </source>
</evidence>
<keyword evidence="1" id="KW-0175">Coiled coil</keyword>
<accession>A0AAD6J812</accession>
<feature type="compositionally biased region" description="Basic and acidic residues" evidence="2">
    <location>
        <begin position="579"/>
        <end position="589"/>
    </location>
</feature>
<evidence type="ECO:0000313" key="4">
    <source>
        <dbReference type="Proteomes" id="UP001221413"/>
    </source>
</evidence>
<feature type="compositionally biased region" description="Low complexity" evidence="2">
    <location>
        <begin position="24"/>
        <end position="41"/>
    </location>
</feature>
<evidence type="ECO:0000313" key="3">
    <source>
        <dbReference type="EMBL" id="KAJ6264537.1"/>
    </source>
</evidence>
<feature type="compositionally biased region" description="Polar residues" evidence="2">
    <location>
        <begin position="1"/>
        <end position="12"/>
    </location>
</feature>
<comment type="caution">
    <text evidence="3">The sequence shown here is derived from an EMBL/GenBank/DDBJ whole genome shotgun (WGS) entry which is preliminary data.</text>
</comment>
<feature type="region of interest" description="Disordered" evidence="2">
    <location>
        <begin position="221"/>
        <end position="277"/>
    </location>
</feature>
<dbReference type="AlphaFoldDB" id="A0AAD6J812"/>
<gene>
    <name evidence="3" type="ORF">Dda_0684</name>
</gene>
<feature type="coiled-coil region" evidence="1">
    <location>
        <begin position="759"/>
        <end position="804"/>
    </location>
</feature>
<dbReference type="EMBL" id="JAQGDS010000001">
    <property type="protein sequence ID" value="KAJ6264537.1"/>
    <property type="molecule type" value="Genomic_DNA"/>
</dbReference>
<feature type="compositionally biased region" description="Polar residues" evidence="2">
    <location>
        <begin position="525"/>
        <end position="545"/>
    </location>
</feature>
<feature type="compositionally biased region" description="Basic and acidic residues" evidence="2">
    <location>
        <begin position="257"/>
        <end position="268"/>
    </location>
</feature>